<dbReference type="Proteomes" id="UP000198406">
    <property type="component" value="Unassembled WGS sequence"/>
</dbReference>
<dbReference type="EMBL" id="BDSP01000026">
    <property type="protein sequence ID" value="GAX10834.1"/>
    <property type="molecule type" value="Genomic_DNA"/>
</dbReference>
<dbReference type="PANTHER" id="PTHR10015:SF206">
    <property type="entry name" value="HSF-TYPE DNA-BINDING DOMAIN-CONTAINING PROTEIN"/>
    <property type="match status" value="1"/>
</dbReference>
<dbReference type="GO" id="GO:0005634">
    <property type="term" value="C:nucleus"/>
    <property type="evidence" value="ECO:0007669"/>
    <property type="project" value="UniProtKB-SubCell"/>
</dbReference>
<dbReference type="SMART" id="SM00415">
    <property type="entry name" value="HSF"/>
    <property type="match status" value="1"/>
</dbReference>
<keyword evidence="7" id="KW-1185">Reference proteome</keyword>
<dbReference type="InterPro" id="IPR036388">
    <property type="entry name" value="WH-like_DNA-bd_sf"/>
</dbReference>
<dbReference type="OrthoDB" id="46693at2759"/>
<keyword evidence="3" id="KW-0539">Nucleus</keyword>
<feature type="domain" description="HSF-type DNA-binding" evidence="5">
    <location>
        <begin position="27"/>
        <end position="124"/>
    </location>
</feature>
<protein>
    <recommendedName>
        <fullName evidence="5">HSF-type DNA-binding domain-containing protein</fullName>
    </recommendedName>
</protein>
<dbReference type="GO" id="GO:0043565">
    <property type="term" value="F:sequence-specific DNA binding"/>
    <property type="evidence" value="ECO:0007669"/>
    <property type="project" value="InterPro"/>
</dbReference>
<accession>A0A1Z5JA08</accession>
<dbReference type="InterPro" id="IPR036390">
    <property type="entry name" value="WH_DNA-bd_sf"/>
</dbReference>
<evidence type="ECO:0000313" key="6">
    <source>
        <dbReference type="EMBL" id="GAX10834.1"/>
    </source>
</evidence>
<dbReference type="AlphaFoldDB" id="A0A1Z5JA08"/>
<evidence type="ECO:0000256" key="3">
    <source>
        <dbReference type="ARBA" id="ARBA00023242"/>
    </source>
</evidence>
<dbReference type="PANTHER" id="PTHR10015">
    <property type="entry name" value="HEAT SHOCK TRANSCRIPTION FACTOR"/>
    <property type="match status" value="1"/>
</dbReference>
<dbReference type="SUPFAM" id="SSF46785">
    <property type="entry name" value="Winged helix' DNA-binding domain"/>
    <property type="match status" value="1"/>
</dbReference>
<evidence type="ECO:0000259" key="5">
    <source>
        <dbReference type="SMART" id="SM00415"/>
    </source>
</evidence>
<keyword evidence="2" id="KW-0238">DNA-binding</keyword>
<dbReference type="Pfam" id="PF00447">
    <property type="entry name" value="HSF_DNA-bind"/>
    <property type="match status" value="1"/>
</dbReference>
<dbReference type="FunFam" id="1.10.10.10:FF:000479">
    <property type="entry name" value="Predicted protein"/>
    <property type="match status" value="1"/>
</dbReference>
<evidence type="ECO:0000313" key="7">
    <source>
        <dbReference type="Proteomes" id="UP000198406"/>
    </source>
</evidence>
<dbReference type="Gene3D" id="1.10.10.10">
    <property type="entry name" value="Winged helix-like DNA-binding domain superfamily/Winged helix DNA-binding domain"/>
    <property type="match status" value="1"/>
</dbReference>
<evidence type="ECO:0000256" key="4">
    <source>
        <dbReference type="RuleBase" id="RU004020"/>
    </source>
</evidence>
<dbReference type="InterPro" id="IPR000232">
    <property type="entry name" value="HSF_DNA-bd"/>
</dbReference>
<sequence length="264" mass="30023">MTKRIIHHHYQDHANAIPPDRATSDAQGHTFIYKLHATLDDVEQQGLSHVVSWQPHGRCFVVHDAKEFEKILPQYFKLTKIASFQRQLNIYGFCRITKGVDRGAYYHECFLRGMTWLAPNIVRIKVKGTLVRGKSNPDEEPDFWGMSWVSPHEFSKARALSCDQTVPATTQSTSLSMVSSGSQSSLQNGMMEEISMKLPDYETHPITAANVLIRSGDCRVRPEPLAAPPKFPVLEDHLDRALASVNIREVFDDFLLNDWMVMDL</sequence>
<comment type="similarity">
    <text evidence="4">Belongs to the HSF family.</text>
</comment>
<evidence type="ECO:0000256" key="2">
    <source>
        <dbReference type="ARBA" id="ARBA00023125"/>
    </source>
</evidence>
<comment type="subcellular location">
    <subcellularLocation>
        <location evidence="1">Nucleus</location>
    </subcellularLocation>
</comment>
<dbReference type="InParanoid" id="A0A1Z5JA08"/>
<proteinExistence type="inferred from homology"/>
<name>A0A1Z5JA08_FISSO</name>
<comment type="caution">
    <text evidence="6">The sequence shown here is derived from an EMBL/GenBank/DDBJ whole genome shotgun (WGS) entry which is preliminary data.</text>
</comment>
<organism evidence="6 7">
    <name type="scientific">Fistulifera solaris</name>
    <name type="common">Oleaginous diatom</name>
    <dbReference type="NCBI Taxonomy" id="1519565"/>
    <lineage>
        <taxon>Eukaryota</taxon>
        <taxon>Sar</taxon>
        <taxon>Stramenopiles</taxon>
        <taxon>Ochrophyta</taxon>
        <taxon>Bacillariophyta</taxon>
        <taxon>Bacillariophyceae</taxon>
        <taxon>Bacillariophycidae</taxon>
        <taxon>Naviculales</taxon>
        <taxon>Naviculaceae</taxon>
        <taxon>Fistulifera</taxon>
    </lineage>
</organism>
<dbReference type="GO" id="GO:0003700">
    <property type="term" value="F:DNA-binding transcription factor activity"/>
    <property type="evidence" value="ECO:0007669"/>
    <property type="project" value="InterPro"/>
</dbReference>
<reference evidence="6 7" key="1">
    <citation type="journal article" date="2015" name="Plant Cell">
        <title>Oil accumulation by the oleaginous diatom Fistulifera solaris as revealed by the genome and transcriptome.</title>
        <authorList>
            <person name="Tanaka T."/>
            <person name="Maeda Y."/>
            <person name="Veluchamy A."/>
            <person name="Tanaka M."/>
            <person name="Abida H."/>
            <person name="Marechal E."/>
            <person name="Bowler C."/>
            <person name="Muto M."/>
            <person name="Sunaga Y."/>
            <person name="Tanaka M."/>
            <person name="Yoshino T."/>
            <person name="Taniguchi T."/>
            <person name="Fukuda Y."/>
            <person name="Nemoto M."/>
            <person name="Matsumoto M."/>
            <person name="Wong P.S."/>
            <person name="Aburatani S."/>
            <person name="Fujibuchi W."/>
        </authorList>
    </citation>
    <scope>NUCLEOTIDE SEQUENCE [LARGE SCALE GENOMIC DNA]</scope>
    <source>
        <strain evidence="6 7">JPCC DA0580</strain>
    </source>
</reference>
<gene>
    <name evidence="6" type="ORF">FisN_31Hh041</name>
</gene>
<dbReference type="PRINTS" id="PR00056">
    <property type="entry name" value="HSFDOMAIN"/>
</dbReference>
<evidence type="ECO:0000256" key="1">
    <source>
        <dbReference type="ARBA" id="ARBA00004123"/>
    </source>
</evidence>